<dbReference type="SUPFAM" id="SSF46785">
    <property type="entry name" value="Winged helix' DNA-binding domain"/>
    <property type="match status" value="1"/>
</dbReference>
<evidence type="ECO:0000256" key="2">
    <source>
        <dbReference type="ARBA" id="ARBA00023015"/>
    </source>
</evidence>
<evidence type="ECO:0000313" key="6">
    <source>
        <dbReference type="EMBL" id="QNP50525.1"/>
    </source>
</evidence>
<comment type="similarity">
    <text evidence="1">Belongs to the LysR transcriptional regulatory family.</text>
</comment>
<dbReference type="Gene3D" id="1.10.10.10">
    <property type="entry name" value="Winged helix-like DNA-binding domain superfamily/Winged helix DNA-binding domain"/>
    <property type="match status" value="1"/>
</dbReference>
<dbReference type="InterPro" id="IPR036390">
    <property type="entry name" value="WH_DNA-bd_sf"/>
</dbReference>
<accession>A0A7H0GQF9</accession>
<feature type="domain" description="HTH lysR-type" evidence="5">
    <location>
        <begin position="1"/>
        <end position="46"/>
    </location>
</feature>
<dbReference type="CDD" id="cd08417">
    <property type="entry name" value="PBP2_Nitroaromatics_like"/>
    <property type="match status" value="1"/>
</dbReference>
<gene>
    <name evidence="6" type="ORF">H9K75_12565</name>
</gene>
<organism evidence="6 7">
    <name type="scientific">Diaphorobacter aerolatus</name>
    <dbReference type="NCBI Taxonomy" id="1288495"/>
    <lineage>
        <taxon>Bacteria</taxon>
        <taxon>Pseudomonadati</taxon>
        <taxon>Pseudomonadota</taxon>
        <taxon>Betaproteobacteria</taxon>
        <taxon>Burkholderiales</taxon>
        <taxon>Comamonadaceae</taxon>
        <taxon>Diaphorobacter</taxon>
    </lineage>
</organism>
<dbReference type="EMBL" id="CP060783">
    <property type="protein sequence ID" value="QNP50525.1"/>
    <property type="molecule type" value="Genomic_DNA"/>
</dbReference>
<keyword evidence="2" id="KW-0805">Transcription regulation</keyword>
<dbReference type="Proteomes" id="UP000516028">
    <property type="component" value="Chromosome"/>
</dbReference>
<dbReference type="PROSITE" id="PS50931">
    <property type="entry name" value="HTH_LYSR"/>
    <property type="match status" value="1"/>
</dbReference>
<evidence type="ECO:0000256" key="3">
    <source>
        <dbReference type="ARBA" id="ARBA00023125"/>
    </source>
</evidence>
<keyword evidence="3" id="KW-0238">DNA-binding</keyword>
<dbReference type="GO" id="GO:0003700">
    <property type="term" value="F:DNA-binding transcription factor activity"/>
    <property type="evidence" value="ECO:0007669"/>
    <property type="project" value="InterPro"/>
</dbReference>
<evidence type="ECO:0000256" key="4">
    <source>
        <dbReference type="ARBA" id="ARBA00023163"/>
    </source>
</evidence>
<dbReference type="InterPro" id="IPR000847">
    <property type="entry name" value="LysR_HTH_N"/>
</dbReference>
<keyword evidence="7" id="KW-1185">Reference proteome</keyword>
<keyword evidence="4" id="KW-0804">Transcription</keyword>
<sequence length="297" mass="32680">MAERNLTRAAANLSITQPAVSNALRRLRELLGDELLLRKGHGVEPTAHAVAIWPVVRQSLEMLQQSLLPDSFNPATTNITFVLAMADSTVATLIPPLIEIVEREAPGLALRIMPLINRDPRHLLDEAAVDLAVGYFPSVLADLTAQAQSGTLPEYETRRLYDGEYVAVMRKGHALADHPLTLDEYCSSRHLLVSFSGQGWGFIDEALALLGRQRRISLTVNQYSTAARVVAHSDMVTVLPRHFIPLTGIADQLHQQPLPLDVTAVHVAALWQRRGRHQAATAWLLGVFQRVAQSLAV</sequence>
<dbReference type="InterPro" id="IPR005119">
    <property type="entry name" value="LysR_subst-bd"/>
</dbReference>
<protein>
    <submittedName>
        <fullName evidence="6">LysR family transcriptional regulator</fullName>
    </submittedName>
</protein>
<dbReference type="PANTHER" id="PTHR30118:SF15">
    <property type="entry name" value="TRANSCRIPTIONAL REGULATORY PROTEIN"/>
    <property type="match status" value="1"/>
</dbReference>
<dbReference type="RefSeq" id="WP_187726028.1">
    <property type="nucleotide sequence ID" value="NZ_CP060783.1"/>
</dbReference>
<dbReference type="Pfam" id="PF00126">
    <property type="entry name" value="HTH_1"/>
    <property type="match status" value="1"/>
</dbReference>
<dbReference type="GO" id="GO:0003677">
    <property type="term" value="F:DNA binding"/>
    <property type="evidence" value="ECO:0007669"/>
    <property type="project" value="UniProtKB-KW"/>
</dbReference>
<dbReference type="PANTHER" id="PTHR30118">
    <property type="entry name" value="HTH-TYPE TRANSCRIPTIONAL REGULATOR LEUO-RELATED"/>
    <property type="match status" value="1"/>
</dbReference>
<dbReference type="PRINTS" id="PR00039">
    <property type="entry name" value="HTHLYSR"/>
</dbReference>
<dbReference type="KEGG" id="daer:H9K75_12565"/>
<proteinExistence type="inferred from homology"/>
<dbReference type="InterPro" id="IPR050389">
    <property type="entry name" value="LysR-type_TF"/>
</dbReference>
<name>A0A7H0GQF9_9BURK</name>
<evidence type="ECO:0000259" key="5">
    <source>
        <dbReference type="PROSITE" id="PS50931"/>
    </source>
</evidence>
<dbReference type="Pfam" id="PF03466">
    <property type="entry name" value="LysR_substrate"/>
    <property type="match status" value="1"/>
</dbReference>
<evidence type="ECO:0000256" key="1">
    <source>
        <dbReference type="ARBA" id="ARBA00009437"/>
    </source>
</evidence>
<reference evidence="6 7" key="1">
    <citation type="submission" date="2020-08" db="EMBL/GenBank/DDBJ databases">
        <title>Genome sequence of Diaphorobacter aerolatus KACC 16536T.</title>
        <authorList>
            <person name="Hyun D.-W."/>
            <person name="Bae J.-W."/>
        </authorList>
    </citation>
    <scope>NUCLEOTIDE SEQUENCE [LARGE SCALE GENOMIC DNA]</scope>
    <source>
        <strain evidence="6 7">KACC 16536</strain>
    </source>
</reference>
<dbReference type="InterPro" id="IPR037402">
    <property type="entry name" value="YidZ_PBP2"/>
</dbReference>
<evidence type="ECO:0000313" key="7">
    <source>
        <dbReference type="Proteomes" id="UP000516028"/>
    </source>
</evidence>
<dbReference type="SUPFAM" id="SSF53850">
    <property type="entry name" value="Periplasmic binding protein-like II"/>
    <property type="match status" value="1"/>
</dbReference>
<dbReference type="InterPro" id="IPR036388">
    <property type="entry name" value="WH-like_DNA-bd_sf"/>
</dbReference>
<dbReference type="AlphaFoldDB" id="A0A7H0GQF9"/>
<dbReference type="Gene3D" id="3.40.190.10">
    <property type="entry name" value="Periplasmic binding protein-like II"/>
    <property type="match status" value="2"/>
</dbReference>